<dbReference type="AlphaFoldDB" id="A0A7G9WEI0"/>
<name>A0A7G9WEI0_9FIRM</name>
<keyword evidence="1" id="KW-1133">Transmembrane helix</keyword>
<dbReference type="Pfam" id="PF12669">
    <property type="entry name" value="FeoB_associated"/>
    <property type="match status" value="1"/>
</dbReference>
<gene>
    <name evidence="2" type="ORF">H6X83_08995</name>
</gene>
<evidence type="ECO:0000256" key="1">
    <source>
        <dbReference type="SAM" id="Phobius"/>
    </source>
</evidence>
<keyword evidence="1" id="KW-0812">Transmembrane</keyword>
<proteinExistence type="predicted"/>
<feature type="transmembrane region" description="Helical" evidence="1">
    <location>
        <begin position="6"/>
        <end position="24"/>
    </location>
</feature>
<evidence type="ECO:0000313" key="2">
    <source>
        <dbReference type="EMBL" id="QNO17092.1"/>
    </source>
</evidence>
<dbReference type="EMBL" id="CP060696">
    <property type="protein sequence ID" value="QNO17092.1"/>
    <property type="molecule type" value="Genomic_DNA"/>
</dbReference>
<dbReference type="KEGG" id="caml:H6X83_08995"/>
<dbReference type="RefSeq" id="WP_212506160.1">
    <property type="nucleotide sequence ID" value="NZ_CP060696.1"/>
</dbReference>
<evidence type="ECO:0000313" key="3">
    <source>
        <dbReference type="Proteomes" id="UP000516046"/>
    </source>
</evidence>
<organism evidence="2 3">
    <name type="scientific">Caproicibacterium amylolyticum</name>
    <dbReference type="NCBI Taxonomy" id="2766537"/>
    <lineage>
        <taxon>Bacteria</taxon>
        <taxon>Bacillati</taxon>
        <taxon>Bacillota</taxon>
        <taxon>Clostridia</taxon>
        <taxon>Eubacteriales</taxon>
        <taxon>Oscillospiraceae</taxon>
        <taxon>Caproicibacterium</taxon>
    </lineage>
</organism>
<accession>A0A7G9WEI0</accession>
<protein>
    <submittedName>
        <fullName evidence="2">FeoB-associated Cys-rich membrane protein</fullName>
    </submittedName>
</protein>
<dbReference type="Proteomes" id="UP000516046">
    <property type="component" value="Chromosome"/>
</dbReference>
<sequence length="51" mass="5773">MQVQDWIVLGVLAALAVLAGRFWWKHRHSCCGNCASCSHCESCHRSEKDNK</sequence>
<reference evidence="2 3" key="1">
    <citation type="submission" date="2020-08" db="EMBL/GenBank/DDBJ databases">
        <authorList>
            <person name="Ren C."/>
            <person name="Gu Y."/>
            <person name="Xu Y."/>
        </authorList>
    </citation>
    <scope>NUCLEOTIDE SEQUENCE [LARGE SCALE GENOMIC DNA]</scope>
    <source>
        <strain evidence="2 3">LBM18003</strain>
    </source>
</reference>
<keyword evidence="1" id="KW-0472">Membrane</keyword>
<keyword evidence="3" id="KW-1185">Reference proteome</keyword>